<dbReference type="Gene3D" id="1.20.1560.10">
    <property type="entry name" value="ABC transporter type 1, transmembrane domain"/>
    <property type="match status" value="1"/>
</dbReference>
<evidence type="ECO:0000256" key="2">
    <source>
        <dbReference type="ARBA" id="ARBA00022692"/>
    </source>
</evidence>
<keyword evidence="5 7" id="KW-1133">Transmembrane helix</keyword>
<dbReference type="AlphaFoldDB" id="A0AAD7Z5J9"/>
<keyword evidence="10" id="KW-1185">Reference proteome</keyword>
<proteinExistence type="predicted"/>
<organism evidence="9 10">
    <name type="scientific">Diploptera punctata</name>
    <name type="common">Pacific beetle cockroach</name>
    <dbReference type="NCBI Taxonomy" id="6984"/>
    <lineage>
        <taxon>Eukaryota</taxon>
        <taxon>Metazoa</taxon>
        <taxon>Ecdysozoa</taxon>
        <taxon>Arthropoda</taxon>
        <taxon>Hexapoda</taxon>
        <taxon>Insecta</taxon>
        <taxon>Pterygota</taxon>
        <taxon>Neoptera</taxon>
        <taxon>Polyneoptera</taxon>
        <taxon>Dictyoptera</taxon>
        <taxon>Blattodea</taxon>
        <taxon>Blaberoidea</taxon>
        <taxon>Blaberidae</taxon>
        <taxon>Diplopterinae</taxon>
        <taxon>Diploptera</taxon>
    </lineage>
</organism>
<evidence type="ECO:0000256" key="3">
    <source>
        <dbReference type="ARBA" id="ARBA00022741"/>
    </source>
</evidence>
<keyword evidence="3" id="KW-0547">Nucleotide-binding</keyword>
<dbReference type="EMBL" id="JASPKZ010010490">
    <property type="protein sequence ID" value="KAJ9574314.1"/>
    <property type="molecule type" value="Genomic_DNA"/>
</dbReference>
<protein>
    <recommendedName>
        <fullName evidence="8">ABC transmembrane type-1 domain-containing protein</fullName>
    </recommendedName>
</protein>
<dbReference type="GO" id="GO:0005524">
    <property type="term" value="F:ATP binding"/>
    <property type="evidence" value="ECO:0007669"/>
    <property type="project" value="UniProtKB-KW"/>
</dbReference>
<gene>
    <name evidence="9" type="ORF">L9F63_026040</name>
</gene>
<dbReference type="Pfam" id="PF00664">
    <property type="entry name" value="ABC_membrane"/>
    <property type="match status" value="1"/>
</dbReference>
<evidence type="ECO:0000256" key="7">
    <source>
        <dbReference type="SAM" id="Phobius"/>
    </source>
</evidence>
<comment type="caution">
    <text evidence="9">The sequence shown here is derived from an EMBL/GenBank/DDBJ whole genome shotgun (WGS) entry which is preliminary data.</text>
</comment>
<keyword evidence="6 7" id="KW-0472">Membrane</keyword>
<dbReference type="InterPro" id="IPR050173">
    <property type="entry name" value="ABC_transporter_C-like"/>
</dbReference>
<dbReference type="SUPFAM" id="SSF90123">
    <property type="entry name" value="ABC transporter transmembrane region"/>
    <property type="match status" value="1"/>
</dbReference>
<keyword evidence="4" id="KW-0067">ATP-binding</keyword>
<dbReference type="InterPro" id="IPR011527">
    <property type="entry name" value="ABC1_TM_dom"/>
</dbReference>
<dbReference type="GO" id="GO:0016020">
    <property type="term" value="C:membrane"/>
    <property type="evidence" value="ECO:0007669"/>
    <property type="project" value="InterPro"/>
</dbReference>
<feature type="non-terminal residue" evidence="9">
    <location>
        <position position="212"/>
    </location>
</feature>
<feature type="transmembrane region" description="Helical" evidence="7">
    <location>
        <begin position="75"/>
        <end position="97"/>
    </location>
</feature>
<dbReference type="PROSITE" id="PS50929">
    <property type="entry name" value="ABC_TM1F"/>
    <property type="match status" value="1"/>
</dbReference>
<dbReference type="Proteomes" id="UP001233999">
    <property type="component" value="Unassembled WGS sequence"/>
</dbReference>
<feature type="transmembrane region" description="Helical" evidence="7">
    <location>
        <begin position="126"/>
        <end position="149"/>
    </location>
</feature>
<keyword evidence="1" id="KW-0813">Transport</keyword>
<evidence type="ECO:0000259" key="8">
    <source>
        <dbReference type="PROSITE" id="PS50929"/>
    </source>
</evidence>
<reference evidence="9" key="2">
    <citation type="submission" date="2023-05" db="EMBL/GenBank/DDBJ databases">
        <authorList>
            <person name="Fouks B."/>
        </authorList>
    </citation>
    <scope>NUCLEOTIDE SEQUENCE</scope>
    <source>
        <strain evidence="9">Stay&amp;Tobe</strain>
        <tissue evidence="9">Testes</tissue>
    </source>
</reference>
<name>A0AAD7Z5J9_DIPPU</name>
<evidence type="ECO:0000256" key="6">
    <source>
        <dbReference type="ARBA" id="ARBA00023136"/>
    </source>
</evidence>
<accession>A0AAD7Z5J9</accession>
<evidence type="ECO:0000256" key="4">
    <source>
        <dbReference type="ARBA" id="ARBA00022840"/>
    </source>
</evidence>
<dbReference type="PANTHER" id="PTHR24223">
    <property type="entry name" value="ATP-BINDING CASSETTE SUB-FAMILY C"/>
    <property type="match status" value="1"/>
</dbReference>
<evidence type="ECO:0000313" key="10">
    <source>
        <dbReference type="Proteomes" id="UP001233999"/>
    </source>
</evidence>
<feature type="domain" description="ABC transmembrane type-1" evidence="8">
    <location>
        <begin position="90"/>
        <end position="212"/>
    </location>
</feature>
<dbReference type="InterPro" id="IPR036640">
    <property type="entry name" value="ABC1_TM_sf"/>
</dbReference>
<keyword evidence="2 7" id="KW-0812">Transmembrane</keyword>
<dbReference type="PANTHER" id="PTHR24223:SF330">
    <property type="entry name" value="ATP-BINDING CASSETTE SUB-FAMILY C MEMBER 10"/>
    <property type="match status" value="1"/>
</dbReference>
<sequence>MEKGFKKKLQNSDDLYDLPLNLTPAYLCAQLDMAMIQMSKHYKDTNRDLSGVIQREEEIDDNVKKSGSRQKSSSLLKALHTCFGVQFYSIGLLKLIADFAGFMGPLLLNKLVTYIETKSESMEDGFLYAAGLFGVTLISAVCNTHFNFLMQVVGLKLRGALVTTIYRKTLTLSTTELSKFSIGEIVNFMSTDTDRIVNSCPSFHAFWSIPFQ</sequence>
<reference evidence="9" key="1">
    <citation type="journal article" date="2023" name="IScience">
        <title>Live-bearing cockroach genome reveals convergent evolutionary mechanisms linked to viviparity in insects and beyond.</title>
        <authorList>
            <person name="Fouks B."/>
            <person name="Harrison M.C."/>
            <person name="Mikhailova A.A."/>
            <person name="Marchal E."/>
            <person name="English S."/>
            <person name="Carruthers M."/>
            <person name="Jennings E.C."/>
            <person name="Chiamaka E.L."/>
            <person name="Frigard R.A."/>
            <person name="Pippel M."/>
            <person name="Attardo G.M."/>
            <person name="Benoit J.B."/>
            <person name="Bornberg-Bauer E."/>
            <person name="Tobe S.S."/>
        </authorList>
    </citation>
    <scope>NUCLEOTIDE SEQUENCE</scope>
    <source>
        <strain evidence="9">Stay&amp;Tobe</strain>
    </source>
</reference>
<evidence type="ECO:0000313" key="9">
    <source>
        <dbReference type="EMBL" id="KAJ9574314.1"/>
    </source>
</evidence>
<evidence type="ECO:0000256" key="1">
    <source>
        <dbReference type="ARBA" id="ARBA00022448"/>
    </source>
</evidence>
<evidence type="ECO:0000256" key="5">
    <source>
        <dbReference type="ARBA" id="ARBA00022989"/>
    </source>
</evidence>
<dbReference type="GO" id="GO:0140359">
    <property type="term" value="F:ABC-type transporter activity"/>
    <property type="evidence" value="ECO:0007669"/>
    <property type="project" value="InterPro"/>
</dbReference>